<dbReference type="STRING" id="360105.CCV52592_0257"/>
<reference evidence="1" key="1">
    <citation type="submission" date="2016-07" db="EMBL/GenBank/DDBJ databases">
        <title>Comparative genomics of the Campylobacter concisus group.</title>
        <authorList>
            <person name="Miller W.G."/>
            <person name="Yee E."/>
            <person name="Chapman M.H."/>
            <person name="Huynh S."/>
            <person name="Bono J.L."/>
            <person name="On S.L.W."/>
            <person name="StLeger J."/>
            <person name="Foster G."/>
            <person name="Parker C.T."/>
        </authorList>
    </citation>
    <scope>NUCLEOTIDE SEQUENCE</scope>
    <source>
        <strain evidence="1">525.92</strain>
    </source>
</reference>
<dbReference type="Proteomes" id="UP000006380">
    <property type="component" value="Chromosome"/>
</dbReference>
<organism evidence="1 2">
    <name type="scientific">Campylobacter curvus (strain 525.92)</name>
    <dbReference type="NCBI Taxonomy" id="360105"/>
    <lineage>
        <taxon>Bacteria</taxon>
        <taxon>Pseudomonadati</taxon>
        <taxon>Campylobacterota</taxon>
        <taxon>Epsilonproteobacteria</taxon>
        <taxon>Campylobacterales</taxon>
        <taxon>Campylobacteraceae</taxon>
        <taxon>Campylobacter</taxon>
    </lineage>
</organism>
<name>A7GZE4_CAMC5</name>
<dbReference type="RefSeq" id="WP_009651296.1">
    <property type="nucleotide sequence ID" value="NC_009715.2"/>
</dbReference>
<sequence>MSFSIRRLFSNLFLSAVIEGTECLFYGRVFRNGKVIKTINAKFTDIDPQNVDQKVIDYIKLQEKSYFGVYVSLFFNEDSQGAVPTVHEEEYKKFNISSYGLTSLKMQDDWSIYADLLAIKKVRDTFGDGSVDLIYSPISLMFFELLKRGISPKTTLYLYIHADSFALSIFKNKQMKLSTFFRIEDSQSAPSDDQMFKEEDITDIDNLIIKEEEDAGSLDDFKSLDEMLNGDKLKDFEDLNYELNMPASTNVEKSVAIFGRDMSMFSYITAAMKEFYQNPIYDGDFIEQVVIFENTKTSATFVQYLQAELFVETSVYPINTLHIMNELMQKEIPL</sequence>
<dbReference type="KEGG" id="ccv:CCV52592_0257"/>
<dbReference type="HOGENOM" id="CLU_067822_0_0_7"/>
<gene>
    <name evidence="1" type="ORF">CCV52592_0257</name>
</gene>
<keyword evidence="2" id="KW-1185">Reference proteome</keyword>
<evidence type="ECO:0000313" key="2">
    <source>
        <dbReference type="Proteomes" id="UP000006380"/>
    </source>
</evidence>
<dbReference type="EMBL" id="CP000767">
    <property type="protein sequence ID" value="EAU01276.1"/>
    <property type="molecule type" value="Genomic_DNA"/>
</dbReference>
<accession>A7GZE4</accession>
<dbReference type="AlphaFoldDB" id="A7GZE4"/>
<protein>
    <recommendedName>
        <fullName evidence="3">Clan AA aspartic protease</fullName>
    </recommendedName>
</protein>
<dbReference type="OrthoDB" id="5361769at2"/>
<evidence type="ECO:0000313" key="1">
    <source>
        <dbReference type="EMBL" id="EAU01276.1"/>
    </source>
</evidence>
<evidence type="ECO:0008006" key="3">
    <source>
        <dbReference type="Google" id="ProtNLM"/>
    </source>
</evidence>
<proteinExistence type="predicted"/>